<sequence>MTTWYDPAPSGQHPRERAAYRSIPLVSGMLNGQSTHAHESPTV</sequence>
<keyword evidence="2" id="KW-1185">Reference proteome</keyword>
<dbReference type="EMBL" id="RDSM01000001">
    <property type="protein sequence ID" value="RXH58634.1"/>
    <property type="molecule type" value="Genomic_DNA"/>
</dbReference>
<protein>
    <submittedName>
        <fullName evidence="1">Uncharacterized protein</fullName>
    </submittedName>
</protein>
<reference evidence="1 2" key="1">
    <citation type="submission" date="2018-11" db="EMBL/GenBank/DDBJ databases">
        <authorList>
            <person name="Mardanov A.V."/>
            <person name="Ravin N.V."/>
            <person name="Dedysh S.N."/>
        </authorList>
    </citation>
    <scope>NUCLEOTIDE SEQUENCE [LARGE SCALE GENOMIC DNA]</scope>
    <source>
        <strain evidence="1 2">AF10</strain>
    </source>
</reference>
<dbReference type="AlphaFoldDB" id="A0A4V1L6B0"/>
<name>A0A4V1L6B0_9BACT</name>
<evidence type="ECO:0000313" key="2">
    <source>
        <dbReference type="Proteomes" id="UP000289437"/>
    </source>
</evidence>
<proteinExistence type="predicted"/>
<organism evidence="1 2">
    <name type="scientific">Granulicella sibirica</name>
    <dbReference type="NCBI Taxonomy" id="2479048"/>
    <lineage>
        <taxon>Bacteria</taxon>
        <taxon>Pseudomonadati</taxon>
        <taxon>Acidobacteriota</taxon>
        <taxon>Terriglobia</taxon>
        <taxon>Terriglobales</taxon>
        <taxon>Acidobacteriaceae</taxon>
        <taxon>Granulicella</taxon>
    </lineage>
</organism>
<dbReference type="Proteomes" id="UP000289437">
    <property type="component" value="Unassembled WGS sequence"/>
</dbReference>
<accession>A0A4V1L6B0</accession>
<comment type="caution">
    <text evidence="1">The sequence shown here is derived from an EMBL/GenBank/DDBJ whole genome shotgun (WGS) entry which is preliminary data.</text>
</comment>
<reference evidence="2" key="2">
    <citation type="submission" date="2019-02" db="EMBL/GenBank/DDBJ databases">
        <title>Granulicella sibirica sp. nov., a psychrotolerant acidobacterium isolated from an organic soil layer in forested tundra, West Siberia.</title>
        <authorList>
            <person name="Oshkin I.Y."/>
            <person name="Kulichevskaya I.S."/>
            <person name="Rijpstra W.I.C."/>
            <person name="Sinninghe Damste J.S."/>
            <person name="Rakitin A.L."/>
            <person name="Ravin N.V."/>
            <person name="Dedysh S.N."/>
        </authorList>
    </citation>
    <scope>NUCLEOTIDE SEQUENCE [LARGE SCALE GENOMIC DNA]</scope>
    <source>
        <strain evidence="2">AF10</strain>
    </source>
</reference>
<dbReference type="RefSeq" id="WP_277751201.1">
    <property type="nucleotide sequence ID" value="NZ_RDSM01000001.1"/>
</dbReference>
<gene>
    <name evidence="1" type="ORF">GRAN_1944</name>
</gene>
<evidence type="ECO:0000313" key="1">
    <source>
        <dbReference type="EMBL" id="RXH58634.1"/>
    </source>
</evidence>